<dbReference type="Proteomes" id="UP001559025">
    <property type="component" value="Unassembled WGS sequence"/>
</dbReference>
<keyword evidence="4" id="KW-1185">Reference proteome</keyword>
<feature type="transmembrane region" description="Helical" evidence="2">
    <location>
        <begin position="358"/>
        <end position="377"/>
    </location>
</feature>
<reference evidence="3 4" key="1">
    <citation type="submission" date="2024-01" db="EMBL/GenBank/DDBJ databases">
        <title>New evidence supports the origin of RcGTA from prophage.</title>
        <authorList>
            <person name="Xu Y."/>
            <person name="Liu B."/>
            <person name="Chen F."/>
        </authorList>
    </citation>
    <scope>NUCLEOTIDE SEQUENCE [LARGE SCALE GENOMIC DNA]</scope>
    <source>
        <strain evidence="3 4">CBW1107-2</strain>
    </source>
</reference>
<feature type="transmembrane region" description="Helical" evidence="2">
    <location>
        <begin position="84"/>
        <end position="100"/>
    </location>
</feature>
<comment type="caution">
    <text evidence="3">The sequence shown here is derived from an EMBL/GenBank/DDBJ whole genome shotgun (WGS) entry which is preliminary data.</text>
</comment>
<feature type="transmembrane region" description="Helical" evidence="2">
    <location>
        <begin position="315"/>
        <end position="337"/>
    </location>
</feature>
<proteinExistence type="predicted"/>
<name>A0ABV3X1C5_9HYPH</name>
<feature type="transmembrane region" description="Helical" evidence="2">
    <location>
        <begin position="289"/>
        <end position="309"/>
    </location>
</feature>
<sequence length="411" mass="44208">MTARAVRQDRSTPRAAMARGDKTRDGRGRVRSMPAILHYGFRPFFFLGALHATIALPIWLWMSVSGVVMGGPFQAMAWHAHEMIFGYLGAVIAGFVLTAVPNWTGRLPLSGLPLLGLVSLWLLGRIACAFVPSPEVAMTLDLAFPIVLAASVWREVAAGRNWRNAPVAGMLTLFAVGNLAHHLEGMAILPEGYAIRIALGTVAMLIALIGGRIVPSFTRNWLVKQGGTSLPAHFGILDKAALASTVLAVMGWMFAAGASLSGWLLVTSGTLLAVRVARWQGWQTWREPIVLVLHLGYAWLAVSMLLLGLSTVTDFVPASAALHALTAGAIGTMTLTVMTRASLGHTGREIKADLWTRAIYVAVTVGALLRVAAPFAADTYLTLLMAGGILWAFAFALFAVRYAPILWRHRK</sequence>
<keyword evidence="2" id="KW-1133">Transmembrane helix</keyword>
<dbReference type="InterPro" id="IPR010266">
    <property type="entry name" value="NnrS"/>
</dbReference>
<feature type="transmembrane region" description="Helical" evidence="2">
    <location>
        <begin position="383"/>
        <end position="403"/>
    </location>
</feature>
<feature type="transmembrane region" description="Helical" evidence="2">
    <location>
        <begin position="136"/>
        <end position="153"/>
    </location>
</feature>
<accession>A0ABV3X1C5</accession>
<dbReference type="Pfam" id="PF05940">
    <property type="entry name" value="NnrS"/>
    <property type="match status" value="1"/>
</dbReference>
<dbReference type="RefSeq" id="WP_368805373.1">
    <property type="nucleotide sequence ID" value="NZ_JAZHFV010000029.1"/>
</dbReference>
<protein>
    <submittedName>
        <fullName evidence="3">NnrS family protein</fullName>
    </submittedName>
</protein>
<feature type="transmembrane region" description="Helical" evidence="2">
    <location>
        <begin position="107"/>
        <end position="124"/>
    </location>
</feature>
<keyword evidence="2" id="KW-0812">Transmembrane</keyword>
<feature type="compositionally biased region" description="Basic and acidic residues" evidence="1">
    <location>
        <begin position="1"/>
        <end position="12"/>
    </location>
</feature>
<feature type="region of interest" description="Disordered" evidence="1">
    <location>
        <begin position="1"/>
        <end position="27"/>
    </location>
</feature>
<gene>
    <name evidence="3" type="ORF">V1479_26015</name>
</gene>
<evidence type="ECO:0000313" key="3">
    <source>
        <dbReference type="EMBL" id="MEX4010761.1"/>
    </source>
</evidence>
<evidence type="ECO:0000313" key="4">
    <source>
        <dbReference type="Proteomes" id="UP001559025"/>
    </source>
</evidence>
<evidence type="ECO:0000256" key="1">
    <source>
        <dbReference type="SAM" id="MobiDB-lite"/>
    </source>
</evidence>
<keyword evidence="2" id="KW-0472">Membrane</keyword>
<dbReference type="EMBL" id="JAZHFV010000029">
    <property type="protein sequence ID" value="MEX4010761.1"/>
    <property type="molecule type" value="Genomic_DNA"/>
</dbReference>
<evidence type="ECO:0000256" key="2">
    <source>
        <dbReference type="SAM" id="Phobius"/>
    </source>
</evidence>
<organism evidence="3 4">
    <name type="scientific">Neoaquamicrobium sediminum</name>
    <dbReference type="NCBI Taxonomy" id="1849104"/>
    <lineage>
        <taxon>Bacteria</taxon>
        <taxon>Pseudomonadati</taxon>
        <taxon>Pseudomonadota</taxon>
        <taxon>Alphaproteobacteria</taxon>
        <taxon>Hyphomicrobiales</taxon>
        <taxon>Phyllobacteriaceae</taxon>
        <taxon>Neoaquamicrobium</taxon>
    </lineage>
</organism>
<feature type="transmembrane region" description="Helical" evidence="2">
    <location>
        <begin position="193"/>
        <end position="215"/>
    </location>
</feature>
<feature type="transmembrane region" description="Helical" evidence="2">
    <location>
        <begin position="44"/>
        <end position="64"/>
    </location>
</feature>